<evidence type="ECO:0000313" key="4">
    <source>
        <dbReference type="Proteomes" id="UP001162060"/>
    </source>
</evidence>
<feature type="region of interest" description="Disordered" evidence="1">
    <location>
        <begin position="39"/>
        <end position="105"/>
    </location>
</feature>
<feature type="domain" description="BSD" evidence="2">
    <location>
        <begin position="222"/>
        <end position="274"/>
    </location>
</feature>
<dbReference type="Proteomes" id="UP001162060">
    <property type="component" value="Unassembled WGS sequence"/>
</dbReference>
<feature type="compositionally biased region" description="Basic and acidic residues" evidence="1">
    <location>
        <begin position="300"/>
        <end position="310"/>
    </location>
</feature>
<feature type="region of interest" description="Disordered" evidence="1">
    <location>
        <begin position="293"/>
        <end position="370"/>
    </location>
</feature>
<dbReference type="PROSITE" id="PS50858">
    <property type="entry name" value="BSD"/>
    <property type="match status" value="1"/>
</dbReference>
<dbReference type="EMBL" id="CAKLBY020000065">
    <property type="protein sequence ID" value="CAK7922232.1"/>
    <property type="molecule type" value="Genomic_DNA"/>
</dbReference>
<dbReference type="InterPro" id="IPR005607">
    <property type="entry name" value="BSD_dom"/>
</dbReference>
<dbReference type="PANTHER" id="PTHR16019">
    <property type="entry name" value="SYNAPSE-ASSOCIATED PROTEIN"/>
    <property type="match status" value="1"/>
</dbReference>
<sequence length="431" mass="46787">MSFSSFYSVVNAIKDKSAEAMTTLSSDLQEFKSIVQEDVAELSKQMRPNRHEDRSSEEHSESEDHSETKINDQDKDEQKQEEEEEKDEEGGGGGTQSGTIEQDVDPRTSLKSSFFSFRPLNAVGSSVQDSLNSVQGSLTLVSSKLTSLTVGGSLESLEAMGSKLLNSADEFLGSLAGEAPYEDEQELGASALAARRFRLLALQEDEKTYMESPLDVEAFEKWKSGISAEALAEVQKDVLDNYPTVGHKVTELVPSAVDADVFWTHYIYKASLLAAQEMRGADLLAQALNEEEEEIGWDADSPKAKDDDGKPIFLDDESKEEEETVPPGSGTNGPTSSSDGESWIELNERKESSSSGASSHLKDPNGVLADLKPDVGEEAAAAEDALDWGDDDDLAVTEETTVDALGDKVPEAVPATHEDTGKRGEDWGEWD</sequence>
<evidence type="ECO:0000313" key="3">
    <source>
        <dbReference type="EMBL" id="CAK7922232.1"/>
    </source>
</evidence>
<feature type="compositionally biased region" description="Acidic residues" evidence="1">
    <location>
        <begin position="79"/>
        <end position="90"/>
    </location>
</feature>
<proteinExistence type="predicted"/>
<feature type="compositionally biased region" description="Basic and acidic residues" evidence="1">
    <location>
        <begin position="405"/>
        <end position="431"/>
    </location>
</feature>
<feature type="compositionally biased region" description="Low complexity" evidence="1">
    <location>
        <begin position="325"/>
        <end position="338"/>
    </location>
</feature>
<organism evidence="3 4">
    <name type="scientific">Peronospora matthiolae</name>
    <dbReference type="NCBI Taxonomy" id="2874970"/>
    <lineage>
        <taxon>Eukaryota</taxon>
        <taxon>Sar</taxon>
        <taxon>Stramenopiles</taxon>
        <taxon>Oomycota</taxon>
        <taxon>Peronosporomycetes</taxon>
        <taxon>Peronosporales</taxon>
        <taxon>Peronosporaceae</taxon>
        <taxon>Peronospora</taxon>
    </lineage>
</organism>
<protein>
    <recommendedName>
        <fullName evidence="2">BSD domain-containing protein</fullName>
    </recommendedName>
</protein>
<evidence type="ECO:0000259" key="2">
    <source>
        <dbReference type="PROSITE" id="PS50858"/>
    </source>
</evidence>
<comment type="caution">
    <text evidence="3">The sequence shown here is derived from an EMBL/GenBank/DDBJ whole genome shotgun (WGS) entry which is preliminary data.</text>
</comment>
<dbReference type="SMART" id="SM00751">
    <property type="entry name" value="BSD"/>
    <property type="match status" value="1"/>
</dbReference>
<dbReference type="GO" id="GO:0005737">
    <property type="term" value="C:cytoplasm"/>
    <property type="evidence" value="ECO:0007669"/>
    <property type="project" value="TreeGrafter"/>
</dbReference>
<dbReference type="AlphaFoldDB" id="A0AAV1TIR9"/>
<reference evidence="3" key="1">
    <citation type="submission" date="2024-01" db="EMBL/GenBank/DDBJ databases">
        <authorList>
            <person name="Webb A."/>
        </authorList>
    </citation>
    <scope>NUCLEOTIDE SEQUENCE</scope>
    <source>
        <strain evidence="3">Pm1</strain>
    </source>
</reference>
<gene>
    <name evidence="3" type="ORF">PM001_LOCUS7524</name>
</gene>
<dbReference type="InterPro" id="IPR035925">
    <property type="entry name" value="BSD_dom_sf"/>
</dbReference>
<feature type="compositionally biased region" description="Basic and acidic residues" evidence="1">
    <location>
        <begin position="49"/>
        <end position="78"/>
    </location>
</feature>
<dbReference type="InterPro" id="IPR051494">
    <property type="entry name" value="BSD_domain-containing"/>
</dbReference>
<dbReference type="SUPFAM" id="SSF140383">
    <property type="entry name" value="BSD domain-like"/>
    <property type="match status" value="1"/>
</dbReference>
<feature type="compositionally biased region" description="Acidic residues" evidence="1">
    <location>
        <begin position="314"/>
        <end position="324"/>
    </location>
</feature>
<dbReference type="PANTHER" id="PTHR16019:SF5">
    <property type="entry name" value="BSD DOMAIN-CONTAINING PROTEIN 1"/>
    <property type="match status" value="1"/>
</dbReference>
<feature type="region of interest" description="Disordered" evidence="1">
    <location>
        <begin position="401"/>
        <end position="431"/>
    </location>
</feature>
<evidence type="ECO:0000256" key="1">
    <source>
        <dbReference type="SAM" id="MobiDB-lite"/>
    </source>
</evidence>
<accession>A0AAV1TIR9</accession>
<name>A0AAV1TIR9_9STRA</name>
<dbReference type="Pfam" id="PF03909">
    <property type="entry name" value="BSD"/>
    <property type="match status" value="1"/>
</dbReference>
<dbReference type="Gene3D" id="1.10.3970.10">
    <property type="entry name" value="BSD domain"/>
    <property type="match status" value="1"/>
</dbReference>